<dbReference type="EMBL" id="JNOC01000029">
    <property type="protein sequence ID" value="KPH55923.1"/>
    <property type="molecule type" value="Genomic_DNA"/>
</dbReference>
<evidence type="ECO:0000313" key="2">
    <source>
        <dbReference type="Proteomes" id="UP000037997"/>
    </source>
</evidence>
<proteinExistence type="predicted"/>
<dbReference type="AlphaFoldDB" id="A0A0N1EL49"/>
<dbReference type="Gene3D" id="3.30.420.40">
    <property type="match status" value="1"/>
</dbReference>
<evidence type="ECO:0000313" key="1">
    <source>
        <dbReference type="EMBL" id="KPH55923.1"/>
    </source>
</evidence>
<sequence length="151" mass="17560">MLQIFIIPTSQPILIGLYKDYHLLEEYTLQAQLSESLIPFFSKLKQQKKDFESLYFVRGPGSFMALKLIYLFAKTMQITQNINLFGAIGFHFNENSPIKAYGNCYFIKEENQIILKNFPTPPKTKPYALPKQLNPNFFSQEIEPLYLLPPV</sequence>
<dbReference type="SUPFAM" id="SSF53067">
    <property type="entry name" value="Actin-like ATPase domain"/>
    <property type="match status" value="1"/>
</dbReference>
<dbReference type="Proteomes" id="UP000037997">
    <property type="component" value="Unassembled WGS sequence"/>
</dbReference>
<accession>A0A0N1EL49</accession>
<organism evidence="1 2">
    <name type="scientific">Helicobacter pullorum</name>
    <dbReference type="NCBI Taxonomy" id="35818"/>
    <lineage>
        <taxon>Bacteria</taxon>
        <taxon>Pseudomonadati</taxon>
        <taxon>Campylobacterota</taxon>
        <taxon>Epsilonproteobacteria</taxon>
        <taxon>Campylobacterales</taxon>
        <taxon>Helicobacteraceae</taxon>
        <taxon>Helicobacter</taxon>
    </lineage>
</organism>
<reference evidence="1 2" key="1">
    <citation type="submission" date="2014-06" db="EMBL/GenBank/DDBJ databases">
        <title>Helicobacter pullorum isolates in fresh chicken meat - phenotypic and genotypic features.</title>
        <authorList>
            <person name="Borges V."/>
            <person name="Santos A."/>
            <person name="Correia C.B."/>
            <person name="Saraiva M."/>
            <person name="Menard A."/>
            <person name="Vieira L."/>
            <person name="Sampaio D.A."/>
            <person name="Gomes J.P."/>
            <person name="Oleastro M."/>
        </authorList>
    </citation>
    <scope>NUCLEOTIDE SEQUENCE [LARGE SCALE GENOMIC DNA]</scope>
    <source>
        <strain evidence="1 2">229334/12</strain>
    </source>
</reference>
<name>A0A0N1EL49_9HELI</name>
<dbReference type="PATRIC" id="fig|35818.11.peg.1021"/>
<dbReference type="InterPro" id="IPR043129">
    <property type="entry name" value="ATPase_NBD"/>
</dbReference>
<dbReference type="RefSeq" id="WP_054197858.1">
    <property type="nucleotide sequence ID" value="NZ_JNOC01000029.1"/>
</dbReference>
<gene>
    <name evidence="1" type="ORF">HPU229334_05155</name>
</gene>
<dbReference type="STRING" id="35818.HPU229336_00655"/>
<comment type="caution">
    <text evidence="1">The sequence shown here is derived from an EMBL/GenBank/DDBJ whole genome shotgun (WGS) entry which is preliminary data.</text>
</comment>
<protein>
    <submittedName>
        <fullName evidence="1">Uncharacterized protein</fullName>
    </submittedName>
</protein>